<comment type="caution">
    <text evidence="2">The sequence shown here is derived from an EMBL/GenBank/DDBJ whole genome shotgun (WGS) entry which is preliminary data.</text>
</comment>
<evidence type="ECO:0000313" key="2">
    <source>
        <dbReference type="EMBL" id="TDZ35132.1"/>
    </source>
</evidence>
<organism evidence="2 3">
    <name type="scientific">Colletotrichum spinosum</name>
    <dbReference type="NCBI Taxonomy" id="1347390"/>
    <lineage>
        <taxon>Eukaryota</taxon>
        <taxon>Fungi</taxon>
        <taxon>Dikarya</taxon>
        <taxon>Ascomycota</taxon>
        <taxon>Pezizomycotina</taxon>
        <taxon>Sordariomycetes</taxon>
        <taxon>Hypocreomycetidae</taxon>
        <taxon>Glomerellales</taxon>
        <taxon>Glomerellaceae</taxon>
        <taxon>Colletotrichum</taxon>
        <taxon>Colletotrichum orbiculare species complex</taxon>
    </lineage>
</organism>
<accession>A0A4R8Q983</accession>
<reference evidence="2 3" key="1">
    <citation type="submission" date="2018-11" db="EMBL/GenBank/DDBJ databases">
        <title>Genome sequence and assembly of Colletotrichum spinosum.</title>
        <authorList>
            <person name="Gan P."/>
            <person name="Shirasu K."/>
        </authorList>
    </citation>
    <scope>NUCLEOTIDE SEQUENCE [LARGE SCALE GENOMIC DNA]</scope>
    <source>
        <strain evidence="2 3">CBS 515.97</strain>
    </source>
</reference>
<feature type="region of interest" description="Disordered" evidence="1">
    <location>
        <begin position="36"/>
        <end position="74"/>
    </location>
</feature>
<feature type="compositionally biased region" description="Polar residues" evidence="1">
    <location>
        <begin position="65"/>
        <end position="74"/>
    </location>
</feature>
<dbReference type="Proteomes" id="UP000295083">
    <property type="component" value="Unassembled WGS sequence"/>
</dbReference>
<name>A0A4R8Q983_9PEZI</name>
<keyword evidence="3" id="KW-1185">Reference proteome</keyword>
<dbReference type="AlphaFoldDB" id="A0A4R8Q983"/>
<dbReference type="EMBL" id="QAPG01000045">
    <property type="protein sequence ID" value="TDZ35132.1"/>
    <property type="molecule type" value="Genomic_DNA"/>
</dbReference>
<proteinExistence type="predicted"/>
<sequence>MPRSCPNPSFRCHRHFPVPFRSSASSIASSLPAPLFRTPIRLSPDPDPKLAAPSQPGLPEPHPYQISSSGCPTS</sequence>
<evidence type="ECO:0000313" key="3">
    <source>
        <dbReference type="Proteomes" id="UP000295083"/>
    </source>
</evidence>
<protein>
    <submittedName>
        <fullName evidence="2">Uncharacterized protein</fullName>
    </submittedName>
</protein>
<gene>
    <name evidence="2" type="ORF">C8035_v009974</name>
</gene>
<evidence type="ECO:0000256" key="1">
    <source>
        <dbReference type="SAM" id="MobiDB-lite"/>
    </source>
</evidence>